<dbReference type="InterPro" id="IPR036866">
    <property type="entry name" value="RibonucZ/Hydroxyglut_hydro"/>
</dbReference>
<dbReference type="GO" id="GO:0016787">
    <property type="term" value="F:hydrolase activity"/>
    <property type="evidence" value="ECO:0007669"/>
    <property type="project" value="UniProtKB-KW"/>
</dbReference>
<dbReference type="AlphaFoldDB" id="A0A3E0TXV9"/>
<gene>
    <name evidence="2" type="ORF">DXX93_04295</name>
</gene>
<evidence type="ECO:0000259" key="1">
    <source>
        <dbReference type="Pfam" id="PF12706"/>
    </source>
</evidence>
<protein>
    <submittedName>
        <fullName evidence="2">MBL fold metallo-hydrolase</fullName>
    </submittedName>
</protein>
<dbReference type="PANTHER" id="PTHR15032">
    <property type="entry name" value="N-ACYL-PHOSPHATIDYLETHANOLAMINE-HYDROLYZING PHOSPHOLIPASE D"/>
    <property type="match status" value="1"/>
</dbReference>
<dbReference type="Proteomes" id="UP000256478">
    <property type="component" value="Unassembled WGS sequence"/>
</dbReference>
<dbReference type="Gene3D" id="3.60.15.10">
    <property type="entry name" value="Ribonuclease Z/Hydroxyacylglutathione hydrolase-like"/>
    <property type="match status" value="1"/>
</dbReference>
<dbReference type="SUPFAM" id="SSF56281">
    <property type="entry name" value="Metallo-hydrolase/oxidoreductase"/>
    <property type="match status" value="1"/>
</dbReference>
<name>A0A3E0TXV9_9GAMM</name>
<keyword evidence="2" id="KW-0378">Hydrolase</keyword>
<dbReference type="PANTHER" id="PTHR15032:SF4">
    <property type="entry name" value="N-ACYL-PHOSPHATIDYLETHANOLAMINE-HYDROLYZING PHOSPHOLIPASE D"/>
    <property type="match status" value="1"/>
</dbReference>
<organism evidence="2 3">
    <name type="scientific">Thalassotalea euphylliae</name>
    <dbReference type="NCBI Taxonomy" id="1655234"/>
    <lineage>
        <taxon>Bacteria</taxon>
        <taxon>Pseudomonadati</taxon>
        <taxon>Pseudomonadota</taxon>
        <taxon>Gammaproteobacteria</taxon>
        <taxon>Alteromonadales</taxon>
        <taxon>Colwelliaceae</taxon>
        <taxon>Thalassotalea</taxon>
    </lineage>
</organism>
<reference evidence="2 3" key="1">
    <citation type="submission" date="2018-08" db="EMBL/GenBank/DDBJ databases">
        <title>Thalassotalea euphylliae genome.</title>
        <authorList>
            <person name="Summers S."/>
            <person name="Rice S.A."/>
            <person name="Freckelton M.L."/>
            <person name="Nedved B.T."/>
            <person name="Hadfield M.G."/>
        </authorList>
    </citation>
    <scope>NUCLEOTIDE SEQUENCE [LARGE SCALE GENOMIC DNA]</scope>
    <source>
        <strain evidence="2 3">H1</strain>
    </source>
</reference>
<evidence type="ECO:0000313" key="2">
    <source>
        <dbReference type="EMBL" id="REL28805.1"/>
    </source>
</evidence>
<dbReference type="Pfam" id="PF12706">
    <property type="entry name" value="Lactamase_B_2"/>
    <property type="match status" value="1"/>
</dbReference>
<accession>A0A3E0TXV9</accession>
<proteinExistence type="predicted"/>
<dbReference type="InterPro" id="IPR001279">
    <property type="entry name" value="Metallo-B-lactamas"/>
</dbReference>
<dbReference type="EMBL" id="QUOU01000001">
    <property type="protein sequence ID" value="REL28805.1"/>
    <property type="molecule type" value="Genomic_DNA"/>
</dbReference>
<sequence length="335" mass="38487">MALSIFSWFNQAETPKQKFHNTETQYETHFGVFWEIIKSYVTTKRAAPVPPSTLPIKPLTFEEIRAVRDNSAVKLGHSSVLMKVNEQVILLDPVFSERVSPVQWAGPKRFHQPPIKLADIEQVDVVVISHDHYDHLDKGAIKQLKEKVGQFVVPLRVGDYLREWGVAAEKITELEWWQKTQVNGVEYIATPTQHFSGRGLMDRDLTLWASWVIRTSDINVYFSGDSGYFSGFAEIGEKYGPFDLTFVETGAYNKLWSEIHMLPEESLQAHIDLKGKVMMPIHNATFDLALHDWDEPLERVTQLSESNQVTIATPIFGEFFDLANPQANNRWWREL</sequence>
<feature type="domain" description="Metallo-beta-lactamase" evidence="1">
    <location>
        <begin position="89"/>
        <end position="282"/>
    </location>
</feature>
<dbReference type="GO" id="GO:0005737">
    <property type="term" value="C:cytoplasm"/>
    <property type="evidence" value="ECO:0007669"/>
    <property type="project" value="TreeGrafter"/>
</dbReference>
<evidence type="ECO:0000313" key="3">
    <source>
        <dbReference type="Proteomes" id="UP000256478"/>
    </source>
</evidence>
<dbReference type="OrthoDB" id="9805728at2"/>
<comment type="caution">
    <text evidence="2">The sequence shown here is derived from an EMBL/GenBank/DDBJ whole genome shotgun (WGS) entry which is preliminary data.</text>
</comment>